<dbReference type="GO" id="GO:0008074">
    <property type="term" value="C:guanylate cyclase complex, soluble"/>
    <property type="evidence" value="ECO:0007669"/>
    <property type="project" value="TreeGrafter"/>
</dbReference>
<proteinExistence type="predicted"/>
<accession>A0A9K3D057</accession>
<protein>
    <recommendedName>
        <fullName evidence="2">Guanylate cyclase domain-containing protein</fullName>
    </recommendedName>
</protein>
<dbReference type="AlphaFoldDB" id="A0A9K3D057"/>
<dbReference type="PANTHER" id="PTHR45655:SF13">
    <property type="entry name" value="SOLUBLE GUANYLATE CYCLASE GCY-32-RELATED"/>
    <property type="match status" value="1"/>
</dbReference>
<sequence>IVFMSLGTSFAVEAVASGVLVSRVASGRFFRRILTPVVTETSASSFSFTFMSRADAKRICSILGRDSVRATVDRSTILPLFAQAIHELDRGDDTLAEGERERETEGVDQATASLLADIYSHKYFTAPSATILDLGTGTSPKDMLCVQTTPTTYQDIPSMHRLFKQWYPQWGGAGTVEDVETLRTGPLTGIDGLESEDTPAKKGLASLTASPLPDSRPRLTRLDSLRDLPPNTPVPQPPTPVIATHTSVHTNNNTTGSGSGSGSSLDLLAPSASTSSTSSAYSHMSEVPPDALSAMSDVSNVSKAEASILAECEVEFFPMALYSKLDIVGFTSHCSTHGSDVVRMLNVLFTAFDSILDSYVGIIKVKTIGDAYELFRPFTPAQLTGGSAETIAKATADMAEATRELVQCAMRVFKIMDISLSVRAGMGIGPAMGAAVGRYGIYI</sequence>
<dbReference type="Pfam" id="PF00211">
    <property type="entry name" value="Guanylate_cyc"/>
    <property type="match status" value="1"/>
</dbReference>
<keyword evidence="4" id="KW-1185">Reference proteome</keyword>
<feature type="region of interest" description="Disordered" evidence="1">
    <location>
        <begin position="204"/>
        <end position="271"/>
    </location>
</feature>
<name>A0A9K3D057_9EUKA</name>
<feature type="non-terminal residue" evidence="3">
    <location>
        <position position="1"/>
    </location>
</feature>
<evidence type="ECO:0000259" key="2">
    <source>
        <dbReference type="PROSITE" id="PS50125"/>
    </source>
</evidence>
<reference evidence="3 4" key="1">
    <citation type="journal article" date="2018" name="PLoS ONE">
        <title>The draft genome of Kipferlia bialata reveals reductive genome evolution in fornicate parasites.</title>
        <authorList>
            <person name="Tanifuji G."/>
            <person name="Takabayashi S."/>
            <person name="Kume K."/>
            <person name="Takagi M."/>
            <person name="Nakayama T."/>
            <person name="Kamikawa R."/>
            <person name="Inagaki Y."/>
            <person name="Hashimoto T."/>
        </authorList>
    </citation>
    <scope>NUCLEOTIDE SEQUENCE [LARGE SCALE GENOMIC DNA]</scope>
    <source>
        <strain evidence="3">NY0173</strain>
    </source>
</reference>
<dbReference type="PANTHER" id="PTHR45655">
    <property type="entry name" value="GUANYLATE CYCLASE SOLUBLE SUBUNIT BETA-2"/>
    <property type="match status" value="1"/>
</dbReference>
<dbReference type="InterPro" id="IPR001054">
    <property type="entry name" value="A/G_cyclase"/>
</dbReference>
<dbReference type="EMBL" id="BDIP01002469">
    <property type="protein sequence ID" value="GIQ86341.1"/>
    <property type="molecule type" value="Genomic_DNA"/>
</dbReference>
<comment type="caution">
    <text evidence="3">The sequence shown here is derived from an EMBL/GenBank/DDBJ whole genome shotgun (WGS) entry which is preliminary data.</text>
</comment>
<evidence type="ECO:0000313" key="3">
    <source>
        <dbReference type="EMBL" id="GIQ86341.1"/>
    </source>
</evidence>
<dbReference type="Proteomes" id="UP000265618">
    <property type="component" value="Unassembled WGS sequence"/>
</dbReference>
<dbReference type="PROSITE" id="PS50125">
    <property type="entry name" value="GUANYLATE_CYCLASE_2"/>
    <property type="match status" value="1"/>
</dbReference>
<gene>
    <name evidence="3" type="ORF">KIPB_008180</name>
</gene>
<dbReference type="InterPro" id="IPR029787">
    <property type="entry name" value="Nucleotide_cyclase"/>
</dbReference>
<feature type="compositionally biased region" description="Basic and acidic residues" evidence="1">
    <location>
        <begin position="215"/>
        <end position="226"/>
    </location>
</feature>
<dbReference type="Gene3D" id="3.30.70.1230">
    <property type="entry name" value="Nucleotide cyclase"/>
    <property type="match status" value="1"/>
</dbReference>
<dbReference type="OrthoDB" id="6127067at2759"/>
<evidence type="ECO:0000256" key="1">
    <source>
        <dbReference type="SAM" id="MobiDB-lite"/>
    </source>
</evidence>
<dbReference type="GO" id="GO:0019934">
    <property type="term" value="P:cGMP-mediated signaling"/>
    <property type="evidence" value="ECO:0007669"/>
    <property type="project" value="TreeGrafter"/>
</dbReference>
<dbReference type="GO" id="GO:0004383">
    <property type="term" value="F:guanylate cyclase activity"/>
    <property type="evidence" value="ECO:0007669"/>
    <property type="project" value="TreeGrafter"/>
</dbReference>
<feature type="compositionally biased region" description="Pro residues" evidence="1">
    <location>
        <begin position="230"/>
        <end position="240"/>
    </location>
</feature>
<dbReference type="SUPFAM" id="SSF55073">
    <property type="entry name" value="Nucleotide cyclase"/>
    <property type="match status" value="1"/>
</dbReference>
<organism evidence="3 4">
    <name type="scientific">Kipferlia bialata</name>
    <dbReference type="NCBI Taxonomy" id="797122"/>
    <lineage>
        <taxon>Eukaryota</taxon>
        <taxon>Metamonada</taxon>
        <taxon>Carpediemonas-like organisms</taxon>
        <taxon>Kipferlia</taxon>
    </lineage>
</organism>
<dbReference type="GO" id="GO:0070482">
    <property type="term" value="P:response to oxygen levels"/>
    <property type="evidence" value="ECO:0007669"/>
    <property type="project" value="TreeGrafter"/>
</dbReference>
<dbReference type="CDD" id="cd07302">
    <property type="entry name" value="CHD"/>
    <property type="match status" value="1"/>
</dbReference>
<feature type="domain" description="Guanylate cyclase" evidence="2">
    <location>
        <begin position="326"/>
        <end position="443"/>
    </location>
</feature>
<evidence type="ECO:0000313" key="4">
    <source>
        <dbReference type="Proteomes" id="UP000265618"/>
    </source>
</evidence>
<feature type="compositionally biased region" description="Low complexity" evidence="1">
    <location>
        <begin position="244"/>
        <end position="271"/>
    </location>
</feature>